<gene>
    <name evidence="1" type="ORF">LSUE1_G001355</name>
</gene>
<sequence length="195" mass="21469">MVHWSLPSEQFPSSASAKSSKSAQFGLKLNRGLNSVQNDFFTEPGNGNAAAARELDFSEDDGDALLLLFRIAHLQFRKIPRRLSFGLLLNIAVLCDEYDYVTLVQPWVSKWLEGSGLEHESGDGDLHDCEQWLFIACVFGKETEFSNIAQILFEGMTVDASGECRSSTGQVLSELLPPGILGKYSSNYTKVPANS</sequence>
<evidence type="ECO:0000313" key="1">
    <source>
        <dbReference type="EMBL" id="TVY84245.1"/>
    </source>
</evidence>
<organism evidence="1 2">
    <name type="scientific">Lachnellula suecica</name>
    <dbReference type="NCBI Taxonomy" id="602035"/>
    <lineage>
        <taxon>Eukaryota</taxon>
        <taxon>Fungi</taxon>
        <taxon>Dikarya</taxon>
        <taxon>Ascomycota</taxon>
        <taxon>Pezizomycotina</taxon>
        <taxon>Leotiomycetes</taxon>
        <taxon>Helotiales</taxon>
        <taxon>Lachnaceae</taxon>
        <taxon>Lachnellula</taxon>
    </lineage>
</organism>
<name>A0A8T9CEN8_9HELO</name>
<dbReference type="OrthoDB" id="5275938at2759"/>
<dbReference type="EMBL" id="QGMK01000101">
    <property type="protein sequence ID" value="TVY84245.1"/>
    <property type="molecule type" value="Genomic_DNA"/>
</dbReference>
<protein>
    <submittedName>
        <fullName evidence="1">Uncharacterized protein</fullName>
    </submittedName>
</protein>
<reference evidence="1 2" key="1">
    <citation type="submission" date="2018-05" db="EMBL/GenBank/DDBJ databases">
        <title>Genome sequencing and assembly of the regulated plant pathogen Lachnellula willkommii and related sister species for the development of diagnostic species identification markers.</title>
        <authorList>
            <person name="Giroux E."/>
            <person name="Bilodeau G."/>
        </authorList>
    </citation>
    <scope>NUCLEOTIDE SEQUENCE [LARGE SCALE GENOMIC DNA]</scope>
    <source>
        <strain evidence="1 2">CBS 268.59</strain>
    </source>
</reference>
<proteinExistence type="predicted"/>
<evidence type="ECO:0000313" key="2">
    <source>
        <dbReference type="Proteomes" id="UP000469558"/>
    </source>
</evidence>
<accession>A0A8T9CEN8</accession>
<comment type="caution">
    <text evidence="1">The sequence shown here is derived from an EMBL/GenBank/DDBJ whole genome shotgun (WGS) entry which is preliminary data.</text>
</comment>
<keyword evidence="2" id="KW-1185">Reference proteome</keyword>
<dbReference type="Proteomes" id="UP000469558">
    <property type="component" value="Unassembled WGS sequence"/>
</dbReference>
<dbReference type="AlphaFoldDB" id="A0A8T9CEN8"/>